<evidence type="ECO:0000256" key="1">
    <source>
        <dbReference type="ARBA" id="ARBA00022679"/>
    </source>
</evidence>
<dbReference type="NCBIfam" id="NF006421">
    <property type="entry name" value="PRK08673.1"/>
    <property type="match status" value="1"/>
</dbReference>
<dbReference type="PANTHER" id="PTHR43018">
    <property type="entry name" value="PHOSPHO-2-DEHYDRO-3-DEOXYHEPTONATE ALDOLASE"/>
    <property type="match status" value="1"/>
</dbReference>
<reference evidence="3 4" key="1">
    <citation type="submission" date="2021-01" db="EMBL/GenBank/DDBJ databases">
        <title>Whole genome shotgun sequence of Microbispora corallina NBRC 16416.</title>
        <authorList>
            <person name="Komaki H."/>
            <person name="Tamura T."/>
        </authorList>
    </citation>
    <scope>NUCLEOTIDE SEQUENCE [LARGE SCALE GENOMIC DNA]</scope>
    <source>
        <strain evidence="3 4">NBRC 16416</strain>
    </source>
</reference>
<proteinExistence type="predicted"/>
<accession>A0ABQ4G1U8</accession>
<dbReference type="InterPro" id="IPR006218">
    <property type="entry name" value="DAHP1/KDSA"/>
</dbReference>
<evidence type="ECO:0000259" key="2">
    <source>
        <dbReference type="Pfam" id="PF00793"/>
    </source>
</evidence>
<keyword evidence="1" id="KW-0808">Transferase</keyword>
<dbReference type="EMBL" id="BOOC01000018">
    <property type="protein sequence ID" value="GIH41044.1"/>
    <property type="molecule type" value="Genomic_DNA"/>
</dbReference>
<gene>
    <name evidence="3" type="ORF">Mco01_40440</name>
</gene>
<evidence type="ECO:0000313" key="3">
    <source>
        <dbReference type="EMBL" id="GIH41044.1"/>
    </source>
</evidence>
<dbReference type="Proteomes" id="UP000603904">
    <property type="component" value="Unassembled WGS sequence"/>
</dbReference>
<dbReference type="RefSeq" id="WP_204058413.1">
    <property type="nucleotide sequence ID" value="NZ_BAAAGP010000010.1"/>
</dbReference>
<dbReference type="InterPro" id="IPR052899">
    <property type="entry name" value="Class-I_DAHP_synthase"/>
</dbReference>
<comment type="caution">
    <text evidence="3">The sequence shown here is derived from an EMBL/GenBank/DDBJ whole genome shotgun (WGS) entry which is preliminary data.</text>
</comment>
<dbReference type="Pfam" id="PF00793">
    <property type="entry name" value="DAHP_synth_1"/>
    <property type="match status" value="1"/>
</dbReference>
<sequence length="360" mass="38197">MSDAELLLVFDSKVDRSGIDGWTQHFDSTGTTATTYRLGAVDVMVAQGPATLLPAPEDLPRPTHTVRASGGFRLGRRELVPSGTRVSIGSAVIGDGDIAVFAGPCAVENREQMLSTANAVAGHGAVGLRGGAFKPRTTPYSFQGLKWAGLELLAEAREETGLPILTEVVDPRHVDRMAEVTDAFQIGTRNMQNFSLLSEVGRTGMPVVLKRGFGCSVEELLTAGEYILAEGNDQLVLCERGIRTFEGSTRFTLDLSAVALLKRRTHVPVMVDPSHSLGVPELIEPLTLAAVAAGADALLIDVHVQPQQALCDGKQALLPADFGRIMGRLDSLALGLGRRLGIGPAADYSQIHDVLTGDVV</sequence>
<dbReference type="Gene3D" id="3.20.20.70">
    <property type="entry name" value="Aldolase class I"/>
    <property type="match status" value="1"/>
</dbReference>
<organism evidence="3 4">
    <name type="scientific">Microbispora corallina</name>
    <dbReference type="NCBI Taxonomy" id="83302"/>
    <lineage>
        <taxon>Bacteria</taxon>
        <taxon>Bacillati</taxon>
        <taxon>Actinomycetota</taxon>
        <taxon>Actinomycetes</taxon>
        <taxon>Streptosporangiales</taxon>
        <taxon>Streptosporangiaceae</taxon>
        <taxon>Microbispora</taxon>
    </lineage>
</organism>
<dbReference type="InterPro" id="IPR006268">
    <property type="entry name" value="DAHP_syn_2"/>
</dbReference>
<keyword evidence="4" id="KW-1185">Reference proteome</keyword>
<evidence type="ECO:0000313" key="4">
    <source>
        <dbReference type="Proteomes" id="UP000603904"/>
    </source>
</evidence>
<protein>
    <submittedName>
        <fullName evidence="3">3-deoxy-7-phosphoheptulonate synthase</fullName>
    </submittedName>
</protein>
<dbReference type="NCBIfam" id="NF009239">
    <property type="entry name" value="PRK12595.1"/>
    <property type="match status" value="1"/>
</dbReference>
<dbReference type="InterPro" id="IPR013785">
    <property type="entry name" value="Aldolase_TIM"/>
</dbReference>
<feature type="domain" description="DAHP synthetase I/KDSA" evidence="2">
    <location>
        <begin position="91"/>
        <end position="323"/>
    </location>
</feature>
<dbReference type="NCBIfam" id="TIGR01361">
    <property type="entry name" value="DAHP_synth_Bsub"/>
    <property type="match status" value="1"/>
</dbReference>
<dbReference type="SUPFAM" id="SSF51569">
    <property type="entry name" value="Aldolase"/>
    <property type="match status" value="1"/>
</dbReference>
<name>A0ABQ4G1U8_9ACTN</name>
<dbReference type="PANTHER" id="PTHR43018:SF1">
    <property type="entry name" value="PROTEIN AROA(G)"/>
    <property type="match status" value="1"/>
</dbReference>